<keyword evidence="6 7" id="KW-0472">Membrane</keyword>
<keyword evidence="3" id="KW-1003">Cell membrane</keyword>
<dbReference type="GO" id="GO:0055085">
    <property type="term" value="P:transmembrane transport"/>
    <property type="evidence" value="ECO:0007669"/>
    <property type="project" value="InterPro"/>
</dbReference>
<protein>
    <submittedName>
        <fullName evidence="9">Sugar ABC transporter permease</fullName>
    </submittedName>
</protein>
<sequence>MKSALDQAEAVQGAAAAAVRLTPRRGRLLREMAKRYDLYLMLLLPIGWYLLFQYGPLYGLQIAFKNFSPAKGILASEWVGLDNFHRFFDSYYFNRLLWNTFTINLFSMLVAFPIPIALALICNEIPSRKFGKWLQNITFIPHFMSVVVIVGILNVFLSPETGPINALIEALGGQPIRFLEDASWFKPIFIGSNIWQNMGWQSIIYIAALSGVNPQLYEAAKMDGASRLRRVWHVSLPGIVPVIVIMLILDIGHFMDIGFEKILLMQNNLNIEASDVISTFVYTTGIQKGEYSYTAAIGLFNSVINLILLLLVNRFARKVSETSLW</sequence>
<proteinExistence type="inferred from homology"/>
<evidence type="ECO:0000256" key="3">
    <source>
        <dbReference type="ARBA" id="ARBA00022475"/>
    </source>
</evidence>
<evidence type="ECO:0000313" key="9">
    <source>
        <dbReference type="EMBL" id="MBB6731570.1"/>
    </source>
</evidence>
<dbReference type="PANTHER" id="PTHR43227">
    <property type="entry name" value="BLL4140 PROTEIN"/>
    <property type="match status" value="1"/>
</dbReference>
<keyword evidence="4 7" id="KW-0812">Transmembrane</keyword>
<evidence type="ECO:0000256" key="5">
    <source>
        <dbReference type="ARBA" id="ARBA00022989"/>
    </source>
</evidence>
<feature type="transmembrane region" description="Helical" evidence="7">
    <location>
        <begin position="234"/>
        <end position="255"/>
    </location>
</feature>
<evidence type="ECO:0000256" key="4">
    <source>
        <dbReference type="ARBA" id="ARBA00022692"/>
    </source>
</evidence>
<comment type="subcellular location">
    <subcellularLocation>
        <location evidence="1 7">Cell membrane</location>
        <topology evidence="1 7">Multi-pass membrane protein</topology>
    </subcellularLocation>
</comment>
<feature type="domain" description="ABC transmembrane type-1" evidence="8">
    <location>
        <begin position="97"/>
        <end position="312"/>
    </location>
</feature>
<evidence type="ECO:0000256" key="6">
    <source>
        <dbReference type="ARBA" id="ARBA00023136"/>
    </source>
</evidence>
<dbReference type="InterPro" id="IPR050809">
    <property type="entry name" value="UgpAE/MalFG_permease"/>
</dbReference>
<dbReference type="RefSeq" id="WP_185129224.1">
    <property type="nucleotide sequence ID" value="NZ_JACJVO010000012.1"/>
</dbReference>
<comment type="similarity">
    <text evidence="7">Belongs to the binding-protein-dependent transport system permease family.</text>
</comment>
<dbReference type="PROSITE" id="PS50928">
    <property type="entry name" value="ABC_TM1"/>
    <property type="match status" value="1"/>
</dbReference>
<name>A0A7X0SKB1_9BACL</name>
<dbReference type="Pfam" id="PF00528">
    <property type="entry name" value="BPD_transp_1"/>
    <property type="match status" value="1"/>
</dbReference>
<keyword evidence="5 7" id="KW-1133">Transmembrane helix</keyword>
<dbReference type="InterPro" id="IPR035906">
    <property type="entry name" value="MetI-like_sf"/>
</dbReference>
<evidence type="ECO:0000256" key="7">
    <source>
        <dbReference type="RuleBase" id="RU363032"/>
    </source>
</evidence>
<feature type="transmembrane region" description="Helical" evidence="7">
    <location>
        <begin position="194"/>
        <end position="213"/>
    </location>
</feature>
<feature type="transmembrane region" description="Helical" evidence="7">
    <location>
        <begin position="133"/>
        <end position="157"/>
    </location>
</feature>
<keyword evidence="10" id="KW-1185">Reference proteome</keyword>
<comment type="caution">
    <text evidence="9">The sequence shown here is derived from an EMBL/GenBank/DDBJ whole genome shotgun (WGS) entry which is preliminary data.</text>
</comment>
<dbReference type="PANTHER" id="PTHR43227:SF11">
    <property type="entry name" value="BLL4140 PROTEIN"/>
    <property type="match status" value="1"/>
</dbReference>
<gene>
    <name evidence="9" type="ORF">H7C18_11680</name>
</gene>
<dbReference type="Gene3D" id="1.10.3720.10">
    <property type="entry name" value="MetI-like"/>
    <property type="match status" value="1"/>
</dbReference>
<organism evidence="9 10">
    <name type="scientific">Cohnella zeiphila</name>
    <dbReference type="NCBI Taxonomy" id="2761120"/>
    <lineage>
        <taxon>Bacteria</taxon>
        <taxon>Bacillati</taxon>
        <taxon>Bacillota</taxon>
        <taxon>Bacilli</taxon>
        <taxon>Bacillales</taxon>
        <taxon>Paenibacillaceae</taxon>
        <taxon>Cohnella</taxon>
    </lineage>
</organism>
<keyword evidence="2 7" id="KW-0813">Transport</keyword>
<dbReference type="CDD" id="cd06261">
    <property type="entry name" value="TM_PBP2"/>
    <property type="match status" value="1"/>
</dbReference>
<dbReference type="Proteomes" id="UP000564644">
    <property type="component" value="Unassembled WGS sequence"/>
</dbReference>
<feature type="transmembrane region" description="Helical" evidence="7">
    <location>
        <begin position="291"/>
        <end position="312"/>
    </location>
</feature>
<evidence type="ECO:0000313" key="10">
    <source>
        <dbReference type="Proteomes" id="UP000564644"/>
    </source>
</evidence>
<evidence type="ECO:0000256" key="1">
    <source>
        <dbReference type="ARBA" id="ARBA00004651"/>
    </source>
</evidence>
<dbReference type="InterPro" id="IPR000515">
    <property type="entry name" value="MetI-like"/>
</dbReference>
<dbReference type="SUPFAM" id="SSF161098">
    <property type="entry name" value="MetI-like"/>
    <property type="match status" value="1"/>
</dbReference>
<feature type="transmembrane region" description="Helical" evidence="7">
    <location>
        <begin position="36"/>
        <end position="55"/>
    </location>
</feature>
<feature type="transmembrane region" description="Helical" evidence="7">
    <location>
        <begin position="96"/>
        <end position="121"/>
    </location>
</feature>
<dbReference type="GO" id="GO:0005886">
    <property type="term" value="C:plasma membrane"/>
    <property type="evidence" value="ECO:0007669"/>
    <property type="project" value="UniProtKB-SubCell"/>
</dbReference>
<reference evidence="9 10" key="1">
    <citation type="submission" date="2020-08" db="EMBL/GenBank/DDBJ databases">
        <title>Cohnella phylogeny.</title>
        <authorList>
            <person name="Dunlap C."/>
        </authorList>
    </citation>
    <scope>NUCLEOTIDE SEQUENCE [LARGE SCALE GENOMIC DNA]</scope>
    <source>
        <strain evidence="9 10">CBP 2801</strain>
    </source>
</reference>
<dbReference type="AlphaFoldDB" id="A0A7X0SKB1"/>
<evidence type="ECO:0000259" key="8">
    <source>
        <dbReference type="PROSITE" id="PS50928"/>
    </source>
</evidence>
<dbReference type="EMBL" id="JACJVO010000012">
    <property type="protein sequence ID" value="MBB6731570.1"/>
    <property type="molecule type" value="Genomic_DNA"/>
</dbReference>
<evidence type="ECO:0000256" key="2">
    <source>
        <dbReference type="ARBA" id="ARBA00022448"/>
    </source>
</evidence>
<accession>A0A7X0SKB1</accession>